<name>A0A3R9BS38_9HYPH</name>
<organism evidence="4 5">
    <name type="scientific">Rhizobium pisi</name>
    <dbReference type="NCBI Taxonomy" id="574561"/>
    <lineage>
        <taxon>Bacteria</taxon>
        <taxon>Pseudomonadati</taxon>
        <taxon>Pseudomonadota</taxon>
        <taxon>Alphaproteobacteria</taxon>
        <taxon>Hyphomicrobiales</taxon>
        <taxon>Rhizobiaceae</taxon>
        <taxon>Rhizobium/Agrobacterium group</taxon>
        <taxon>Rhizobium</taxon>
    </lineage>
</organism>
<dbReference type="OrthoDB" id="5295702at2"/>
<comment type="similarity">
    <text evidence="2">Belongs to the NAD(P)-dependent epimerase/dehydratase family.</text>
</comment>
<comment type="pathway">
    <text evidence="1">Bacterial outer membrane biogenesis; LPS O-antigen biosynthesis.</text>
</comment>
<reference evidence="4 5" key="1">
    <citation type="submission" date="2018-11" db="EMBL/GenBank/DDBJ databases">
        <authorList>
            <person name="Huo Y."/>
        </authorList>
    </citation>
    <scope>NUCLEOTIDE SEQUENCE [LARGE SCALE GENOMIC DNA]</scope>
    <source>
        <strain evidence="4 5">DSM 30132</strain>
    </source>
</reference>
<dbReference type="Pfam" id="PF01370">
    <property type="entry name" value="Epimerase"/>
    <property type="match status" value="1"/>
</dbReference>
<dbReference type="PANTHER" id="PTHR43000">
    <property type="entry name" value="DTDP-D-GLUCOSE 4,6-DEHYDRATASE-RELATED"/>
    <property type="match status" value="1"/>
</dbReference>
<evidence type="ECO:0000256" key="2">
    <source>
        <dbReference type="ARBA" id="ARBA00007637"/>
    </source>
</evidence>
<dbReference type="AlphaFoldDB" id="A0A3R9BS38"/>
<gene>
    <name evidence="4" type="ORF">EFD55_06575</name>
</gene>
<dbReference type="InterPro" id="IPR036291">
    <property type="entry name" value="NAD(P)-bd_dom_sf"/>
</dbReference>
<dbReference type="EMBL" id="RJJT01000004">
    <property type="protein sequence ID" value="RSB81624.1"/>
    <property type="molecule type" value="Genomic_DNA"/>
</dbReference>
<dbReference type="Gene3D" id="3.40.50.720">
    <property type="entry name" value="NAD(P)-binding Rossmann-like Domain"/>
    <property type="match status" value="1"/>
</dbReference>
<proteinExistence type="inferred from homology"/>
<evidence type="ECO:0000256" key="1">
    <source>
        <dbReference type="ARBA" id="ARBA00005125"/>
    </source>
</evidence>
<evidence type="ECO:0000313" key="4">
    <source>
        <dbReference type="EMBL" id="RSB81624.1"/>
    </source>
</evidence>
<feature type="domain" description="NAD-dependent epimerase/dehydratase" evidence="3">
    <location>
        <begin position="8"/>
        <end position="229"/>
    </location>
</feature>
<dbReference type="InterPro" id="IPR001509">
    <property type="entry name" value="Epimerase_deHydtase"/>
</dbReference>
<evidence type="ECO:0000313" key="5">
    <source>
        <dbReference type="Proteomes" id="UP000277279"/>
    </source>
</evidence>
<evidence type="ECO:0000259" key="3">
    <source>
        <dbReference type="Pfam" id="PF01370"/>
    </source>
</evidence>
<dbReference type="SUPFAM" id="SSF51735">
    <property type="entry name" value="NAD(P)-binding Rossmann-fold domains"/>
    <property type="match status" value="1"/>
</dbReference>
<dbReference type="Proteomes" id="UP000277279">
    <property type="component" value="Unassembled WGS sequence"/>
</dbReference>
<protein>
    <submittedName>
        <fullName evidence="4">NAD-dependent epimerase/dehydratase family protein</fullName>
    </submittedName>
</protein>
<comment type="caution">
    <text evidence="4">The sequence shown here is derived from an EMBL/GenBank/DDBJ whole genome shotgun (WGS) entry which is preliminary data.</text>
</comment>
<accession>A0A3R9BS38</accession>
<sequence>MRRVTDIALVTGAYGSIGRHVAIALSHKGWTVHGVGHGSWGVEEQRAWGVERWAENDVSLAALRSLDTRPDIVVHCAGSGSVGASISDPYLDFRRTVSATADLLEFVRSECPQATLVYPSSAAVYGIAEQFPIREDAPLRPASPYGAHKRLAEELVRDYARLFKLNTAIVRLFSIYGEGFRKQLLWDACRRISADETEFFGTGLETRDWLHVSDAAELMICAADNAGPHCPVVNGGSGVAVTVADVVGELFDLMGKNDRPVFCGTERHGDPRDYQADISRAVVWGWQPSIDWRAGLSRYATWFRKECGLA</sequence>